<keyword evidence="16" id="KW-0539">Nucleus</keyword>
<dbReference type="CDD" id="cd20383">
    <property type="entry name" value="Tudor_53BP1"/>
    <property type="match status" value="1"/>
</dbReference>
<feature type="domain" description="BRCT" evidence="20">
    <location>
        <begin position="1371"/>
        <end position="1490"/>
    </location>
</feature>
<dbReference type="InterPro" id="IPR014722">
    <property type="entry name" value="Rib_uL2_dom2"/>
</dbReference>
<feature type="domain" description="BRCT" evidence="20">
    <location>
        <begin position="1506"/>
        <end position="1599"/>
    </location>
</feature>
<feature type="region of interest" description="Disordered" evidence="19">
    <location>
        <begin position="925"/>
        <end position="1103"/>
    </location>
</feature>
<dbReference type="Pfam" id="PF09038">
    <property type="entry name" value="53-BP1_Tudor"/>
    <property type="match status" value="2"/>
</dbReference>
<dbReference type="SUPFAM" id="SSF63748">
    <property type="entry name" value="Tudor/PWWP/MBT"/>
    <property type="match status" value="2"/>
</dbReference>
<feature type="compositionally biased region" description="Polar residues" evidence="19">
    <location>
        <begin position="1055"/>
        <end position="1069"/>
    </location>
</feature>
<dbReference type="GeneID" id="103067733"/>
<dbReference type="FunFam" id="3.40.50.10190:FF:000003">
    <property type="entry name" value="Tumor suppressor p53-binding protein 1"/>
    <property type="match status" value="1"/>
</dbReference>
<dbReference type="InterPro" id="IPR047250">
    <property type="entry name" value="BRCT_p53bp1-like_rpt2"/>
</dbReference>
<keyword evidence="17" id="KW-0137">Centromere</keyword>
<dbReference type="GO" id="GO:0000776">
    <property type="term" value="C:kinetochore"/>
    <property type="evidence" value="ECO:0007669"/>
    <property type="project" value="UniProtKB-KW"/>
</dbReference>
<evidence type="ECO:0000256" key="17">
    <source>
        <dbReference type="ARBA" id="ARBA00023328"/>
    </source>
</evidence>
<accession>A0A9F5IT89</accession>
<dbReference type="CDD" id="cd17724">
    <property type="entry name" value="BRCT_p53bp1_rpt2"/>
    <property type="match status" value="1"/>
</dbReference>
<dbReference type="GO" id="GO:0140005">
    <property type="term" value="F:histone H4K20me2 reader activity"/>
    <property type="evidence" value="ECO:0007669"/>
    <property type="project" value="UniProtKB-ARBA"/>
</dbReference>
<dbReference type="GO" id="GO:0035861">
    <property type="term" value="C:site of double-strand break"/>
    <property type="evidence" value="ECO:0007669"/>
    <property type="project" value="UniProtKB-ARBA"/>
</dbReference>
<keyword evidence="3" id="KW-0158">Chromosome</keyword>
<evidence type="ECO:0000256" key="13">
    <source>
        <dbReference type="ARBA" id="ARBA00023159"/>
    </source>
</evidence>
<dbReference type="FunFam" id="2.30.30.140:FF:000021">
    <property type="entry name" value="Tumor suppressor p53-binding protein 1"/>
    <property type="match status" value="1"/>
</dbReference>
<dbReference type="RefSeq" id="XP_025031164.1">
    <property type="nucleotide sequence ID" value="XM_025175396.1"/>
</dbReference>
<evidence type="ECO:0000256" key="11">
    <source>
        <dbReference type="ARBA" id="ARBA00023015"/>
    </source>
</evidence>
<keyword evidence="21" id="KW-1185">Reference proteome</keyword>
<keyword evidence="13" id="KW-0010">Activator</keyword>
<dbReference type="Proteomes" id="UP000695026">
    <property type="component" value="Unplaced"/>
</dbReference>
<dbReference type="Gene3D" id="2.30.30.30">
    <property type="match status" value="1"/>
</dbReference>
<evidence type="ECO:0000256" key="4">
    <source>
        <dbReference type="ARBA" id="ARBA00022481"/>
    </source>
</evidence>
<dbReference type="Pfam" id="PF18428">
    <property type="entry name" value="BRCT_3"/>
    <property type="match status" value="1"/>
</dbReference>
<dbReference type="OMA" id="EPCVENR"/>
<dbReference type="InterPro" id="IPR001357">
    <property type="entry name" value="BRCT_dom"/>
</dbReference>
<dbReference type="GO" id="GO:0003677">
    <property type="term" value="F:DNA binding"/>
    <property type="evidence" value="ECO:0007669"/>
    <property type="project" value="UniProtKB-KW"/>
</dbReference>
<evidence type="ECO:0000256" key="10">
    <source>
        <dbReference type="ARBA" id="ARBA00022843"/>
    </source>
</evidence>
<dbReference type="InterPro" id="IPR036420">
    <property type="entry name" value="BRCT_dom_sf"/>
</dbReference>
<dbReference type="GO" id="GO:0016604">
    <property type="term" value="C:nuclear body"/>
    <property type="evidence" value="ECO:0007669"/>
    <property type="project" value="UniProtKB-ARBA"/>
</dbReference>
<keyword evidence="14" id="KW-0804">Transcription</keyword>
<dbReference type="PROSITE" id="PS50172">
    <property type="entry name" value="BRCT"/>
    <property type="match status" value="2"/>
</dbReference>
<organism evidence="21 22">
    <name type="scientific">Python bivittatus</name>
    <name type="common">Burmese python</name>
    <name type="synonym">Python molurus bivittatus</name>
    <dbReference type="NCBI Taxonomy" id="176946"/>
    <lineage>
        <taxon>Eukaryota</taxon>
        <taxon>Metazoa</taxon>
        <taxon>Chordata</taxon>
        <taxon>Craniata</taxon>
        <taxon>Vertebrata</taxon>
        <taxon>Euteleostomi</taxon>
        <taxon>Lepidosauria</taxon>
        <taxon>Squamata</taxon>
        <taxon>Bifurcata</taxon>
        <taxon>Unidentata</taxon>
        <taxon>Episquamata</taxon>
        <taxon>Toxicofera</taxon>
        <taxon>Serpentes</taxon>
        <taxon>Henophidia</taxon>
        <taxon>Pythonidae</taxon>
        <taxon>Python</taxon>
    </lineage>
</organism>
<evidence type="ECO:0000256" key="1">
    <source>
        <dbReference type="ARBA" id="ARBA00004123"/>
    </source>
</evidence>
<dbReference type="SMART" id="SM00292">
    <property type="entry name" value="BRCT"/>
    <property type="match status" value="2"/>
</dbReference>
<evidence type="ECO:0000256" key="6">
    <source>
        <dbReference type="ARBA" id="ARBA00022553"/>
    </source>
</evidence>
<dbReference type="Gene3D" id="2.30.30.140">
    <property type="match status" value="1"/>
</dbReference>
<dbReference type="InterPro" id="IPR047249">
    <property type="entry name" value="BRCT_p53bp1-like_rpt1"/>
</dbReference>
<dbReference type="FunFam" id="3.40.50.10190:FF:000005">
    <property type="entry name" value="Tumor suppressor p53-binding protein 1"/>
    <property type="match status" value="1"/>
</dbReference>
<reference evidence="22" key="1">
    <citation type="submission" date="2025-08" db="UniProtKB">
        <authorList>
            <consortium name="RefSeq"/>
        </authorList>
    </citation>
    <scope>IDENTIFICATION</scope>
    <source>
        <tissue evidence="22">Liver</tissue>
    </source>
</reference>
<evidence type="ECO:0000256" key="3">
    <source>
        <dbReference type="ARBA" id="ARBA00022454"/>
    </source>
</evidence>
<keyword evidence="7" id="KW-0677">Repeat</keyword>
<proteinExistence type="predicted"/>
<evidence type="ECO:0000256" key="18">
    <source>
        <dbReference type="ARBA" id="ARBA00073180"/>
    </source>
</evidence>
<keyword evidence="12" id="KW-0238">DNA-binding</keyword>
<dbReference type="InterPro" id="IPR015125">
    <property type="entry name" value="53-BP1_Tudor"/>
</dbReference>
<dbReference type="GO" id="GO:0000077">
    <property type="term" value="P:DNA damage checkpoint signaling"/>
    <property type="evidence" value="ECO:0007669"/>
    <property type="project" value="TreeGrafter"/>
</dbReference>
<feature type="compositionally biased region" description="Polar residues" evidence="19">
    <location>
        <begin position="38"/>
        <end position="53"/>
    </location>
</feature>
<feature type="compositionally biased region" description="Low complexity" evidence="19">
    <location>
        <begin position="1039"/>
        <end position="1048"/>
    </location>
</feature>
<evidence type="ECO:0000256" key="12">
    <source>
        <dbReference type="ARBA" id="ARBA00023125"/>
    </source>
</evidence>
<keyword evidence="10" id="KW-0832">Ubl conjugation</keyword>
<keyword evidence="6" id="KW-0597">Phosphoprotein</keyword>
<keyword evidence="4" id="KW-0488">Methylation</keyword>
<dbReference type="SUPFAM" id="SSF52113">
    <property type="entry name" value="BRCT domain"/>
    <property type="match status" value="2"/>
</dbReference>
<feature type="region of interest" description="Disordered" evidence="19">
    <location>
        <begin position="631"/>
        <end position="795"/>
    </location>
</feature>
<feature type="compositionally biased region" description="Polar residues" evidence="19">
    <location>
        <begin position="1093"/>
        <end position="1103"/>
    </location>
</feature>
<keyword evidence="9" id="KW-0995">Kinetochore</keyword>
<evidence type="ECO:0000256" key="5">
    <source>
        <dbReference type="ARBA" id="ARBA00022499"/>
    </source>
</evidence>
<dbReference type="CTD" id="7158"/>
<feature type="compositionally biased region" description="Low complexity" evidence="19">
    <location>
        <begin position="1291"/>
        <end position="1302"/>
    </location>
</feature>
<feature type="region of interest" description="Disordered" evidence="19">
    <location>
        <begin position="154"/>
        <end position="199"/>
    </location>
</feature>
<keyword evidence="15" id="KW-0234">DNA repair</keyword>
<dbReference type="CDD" id="cd17745">
    <property type="entry name" value="BRCT_p53bp1_rpt1"/>
    <property type="match status" value="1"/>
</dbReference>
<evidence type="ECO:0000313" key="22">
    <source>
        <dbReference type="RefSeq" id="XP_025031164.1"/>
    </source>
</evidence>
<feature type="region of interest" description="Disordered" evidence="19">
    <location>
        <begin position="1"/>
        <end position="59"/>
    </location>
</feature>
<keyword evidence="5" id="KW-1017">Isopeptide bond</keyword>
<evidence type="ECO:0000313" key="21">
    <source>
        <dbReference type="Proteomes" id="UP000695026"/>
    </source>
</evidence>
<evidence type="ECO:0000256" key="14">
    <source>
        <dbReference type="ARBA" id="ARBA00023163"/>
    </source>
</evidence>
<dbReference type="GO" id="GO:0042393">
    <property type="term" value="F:histone binding"/>
    <property type="evidence" value="ECO:0007669"/>
    <property type="project" value="TreeGrafter"/>
</dbReference>
<dbReference type="GO" id="GO:0006303">
    <property type="term" value="P:double-strand break repair via nonhomologous end joining"/>
    <property type="evidence" value="ECO:0007669"/>
    <property type="project" value="UniProtKB-ARBA"/>
</dbReference>
<evidence type="ECO:0000256" key="16">
    <source>
        <dbReference type="ARBA" id="ARBA00023242"/>
    </source>
</evidence>
<evidence type="ECO:0000259" key="20">
    <source>
        <dbReference type="PROSITE" id="PS50172"/>
    </source>
</evidence>
<feature type="region of interest" description="Disordered" evidence="19">
    <location>
        <begin position="1259"/>
        <end position="1331"/>
    </location>
</feature>
<evidence type="ECO:0000256" key="9">
    <source>
        <dbReference type="ARBA" id="ARBA00022838"/>
    </source>
</evidence>
<dbReference type="Gene3D" id="3.40.50.10190">
    <property type="entry name" value="BRCT domain"/>
    <property type="match status" value="2"/>
</dbReference>
<dbReference type="GO" id="GO:0045830">
    <property type="term" value="P:positive regulation of isotype switching"/>
    <property type="evidence" value="ECO:0007669"/>
    <property type="project" value="UniProtKB-ARBA"/>
</dbReference>
<dbReference type="InterPro" id="IPR047252">
    <property type="entry name" value="TP53BP1-like"/>
</dbReference>
<dbReference type="GO" id="GO:2000042">
    <property type="term" value="P:negative regulation of double-strand break repair via homologous recombination"/>
    <property type="evidence" value="ECO:0007669"/>
    <property type="project" value="UniProtKB-ARBA"/>
</dbReference>
<dbReference type="GO" id="GO:0045944">
    <property type="term" value="P:positive regulation of transcription by RNA polymerase II"/>
    <property type="evidence" value="ECO:0007669"/>
    <property type="project" value="TreeGrafter"/>
</dbReference>
<evidence type="ECO:0000256" key="7">
    <source>
        <dbReference type="ARBA" id="ARBA00022737"/>
    </source>
</evidence>
<feature type="compositionally biased region" description="Basic and acidic residues" evidence="19">
    <location>
        <begin position="992"/>
        <end position="1004"/>
    </location>
</feature>
<feature type="region of interest" description="Disordered" evidence="19">
    <location>
        <begin position="106"/>
        <end position="129"/>
    </location>
</feature>
<dbReference type="FunFam" id="2.30.30.30:FF:000019">
    <property type="entry name" value="Tumor suppressor p53-binding protein 1"/>
    <property type="match status" value="1"/>
</dbReference>
<dbReference type="PANTHER" id="PTHR15321:SF3">
    <property type="entry name" value="TP53-BINDING PROTEIN 1"/>
    <property type="match status" value="1"/>
</dbReference>
<protein>
    <recommendedName>
        <fullName evidence="18">TP53-binding protein 1</fullName>
    </recommendedName>
</protein>
<evidence type="ECO:0000256" key="19">
    <source>
        <dbReference type="SAM" id="MobiDB-lite"/>
    </source>
</evidence>
<evidence type="ECO:0000256" key="2">
    <source>
        <dbReference type="ARBA" id="ARBA00004629"/>
    </source>
</evidence>
<dbReference type="OrthoDB" id="129353at2759"/>
<comment type="subcellular location">
    <subcellularLocation>
        <location evidence="2">Chromosome</location>
        <location evidence="2">Centromere</location>
        <location evidence="2">Kinetochore</location>
    </subcellularLocation>
    <subcellularLocation>
        <location evidence="1">Nucleus</location>
    </subcellularLocation>
</comment>
<feature type="compositionally biased region" description="Low complexity" evidence="19">
    <location>
        <begin position="942"/>
        <end position="956"/>
    </location>
</feature>
<evidence type="ECO:0000256" key="8">
    <source>
        <dbReference type="ARBA" id="ARBA00022763"/>
    </source>
</evidence>
<feature type="compositionally biased region" description="Basic and acidic residues" evidence="19">
    <location>
        <begin position="645"/>
        <end position="654"/>
    </location>
</feature>
<sequence>MQLHKETPKSPASACPLLEKTPPVKSPPPQPLEDVEPVSSTQEDMFDQNSTTVGIAPDNGCAMSRLEEANSPLSTPADPLQVLHLSGQGPLSNCASGRARTTSEVLQPVPCIVPRSPTEQEAEGKQEDAPLKTPGALEASIPVSQDAFVLQSIPTPSQPEFSHDTFLPSPSLEEGCKTEAEKGENSDVSTPADGSEVLEAATSASFAEAPLPGPLEKDCVLALSASEGSQLTAVEEKTAVTVPCALVEKLCLPDDCSEQEANKDSQPLFVQSAGGTSSGQACDDLSNRGNVSSKTSLLLECEAVPEAPCEKPGEVKLLNEGLSLHLTISRERMAVEQVEYSVVREAIPKNDSQAAGELALAGSGKQDPLDNPSEAALEVQSMCRSISPGMMLKQSDSEPQPERERSRFQRASIFPGEILHADVLPGRDWPKGQQPVQEQSWLLPQRERGCFARTEQDKMAETQAVCQEQGQGEPGMLPGNCPVSRRDAEVRSLPLPRKQREVVGTEQQGQIMCQQEPDGQLCKRTLDPSTSLSNEPPFRISLAKERDVFQPLTSITPPLVGQHKKGPRHSTPIVVGNDSDHPVVAAEGTDGISVGGASVSAAKMEKSHQGSSVVACEEKGGLSLRRSLVTPMMEESEEPLPFSLEKPEAKERKNGLAATNNPSSQKMPSVFTRVCGTQPEEKAPGPGEPSSPFRDDLFNFPSSQEEDEPCRTWQDQQKSVSLGCRQVLPKQQSEVGEAMDMDVAQFQQGENQRAPKKSDPVVASEGKTDAPKSRSRNSQHAQTSEELLEGPAGSVSAATQTASAIQVEIGTSMACSAPRQCSASIQTEKDFVWQPGSAPEAQHNQKEEEFELPHPPAGRVLQRHVRTIREVRTHVTRVITDVYYKDGTEVERQVVEEREEPHVDCYECEVDVSPSRTGAFSLTSGDLGDISSFSPKAPGLQRTSSGGSSALSATRSGPISGQGAGPLKEGACQRRGSQDLDLPVARKPSPKKGSDFYPAHHDHGTVAVCEEVEDHGPSSQQLRSVPLTPRGRGRRGRPTSRSTGMRGTVQAVADLSTTASSDGKHSTGQCLEGQEQADASLRRSGSPEIPLQDQPSLSDNPGLSSSGNCLVGLRVVAKWSSNGYFYSGTITQDGGGAKYRLLFDDGYECDVLARDVLLCDPLPLETEVTALSEDEYFSAGNRLLAQKTPTVSGGGMRAGSKIGGPACSFSFAAGVVKGHRKESGELFYCIEKDGQQKWYQRTAVILSLEQGNRLREQFGLGPYQPTTPLTRAADISLDNLVEGKRKRRNVGSPGTSSGSTTPIRKSPETLSGKRKLATASEEEQSPAKRGRRLALAKLGAANAREMASPSVSGRYSGDHLAPDNQWGPLPQNKTLFLGYAFLLSMANSTDKLSSHQKTAVSSEEEEFLETIPYNKPYTELQLQAGGGFILEDFNESQCSAAYQCLLIADQHCRTRKYFLCLARGIPCVSHMWVHDSCHANQTQNYKNYLLPAGYSLEEQRLLQWHPRKNPFQKLRVLLVSDETRNFLELWSEILTMGGAASVKQQESSTWKKDVSLGVFDVVVTDTSCPAAVVQYAEALHLPVVTQEWVIQSLIAGETVGFKYPKYQYDYVPC</sequence>
<feature type="compositionally biased region" description="Polar residues" evidence="19">
    <location>
        <begin position="657"/>
        <end position="667"/>
    </location>
</feature>
<evidence type="ECO:0000256" key="15">
    <source>
        <dbReference type="ARBA" id="ARBA00023204"/>
    </source>
</evidence>
<name>A0A9F5IT89_PYTBI</name>
<feature type="compositionally biased region" description="Polar residues" evidence="19">
    <location>
        <begin position="776"/>
        <end position="785"/>
    </location>
</feature>
<feature type="compositionally biased region" description="Basic and acidic residues" evidence="19">
    <location>
        <begin position="174"/>
        <end position="185"/>
    </location>
</feature>
<keyword evidence="8" id="KW-0227">DNA damage</keyword>
<gene>
    <name evidence="22" type="primary">TP53BP1</name>
</gene>
<keyword evidence="11" id="KW-0805">Transcription regulation</keyword>
<dbReference type="PANTHER" id="PTHR15321">
    <property type="entry name" value="TUMOR SUPPRESSOR P53-BINDING PROTEIN 1"/>
    <property type="match status" value="1"/>
</dbReference>